<dbReference type="RefSeq" id="WP_161601210.1">
    <property type="nucleotide sequence ID" value="NZ_MK318988.1"/>
</dbReference>
<accession>A0A7S5DT09</accession>
<feature type="DNA-binding region" description="H-T-H motif" evidence="4">
    <location>
        <begin position="25"/>
        <end position="44"/>
    </location>
</feature>
<dbReference type="PANTHER" id="PTHR47506:SF1">
    <property type="entry name" value="HTH-TYPE TRANSCRIPTIONAL REGULATOR YJDC"/>
    <property type="match status" value="1"/>
</dbReference>
<dbReference type="GO" id="GO:0003677">
    <property type="term" value="F:DNA binding"/>
    <property type="evidence" value="ECO:0007669"/>
    <property type="project" value="UniProtKB-UniRule"/>
</dbReference>
<dbReference type="PANTHER" id="PTHR47506">
    <property type="entry name" value="TRANSCRIPTIONAL REGULATORY PROTEIN"/>
    <property type="match status" value="1"/>
</dbReference>
<dbReference type="Pfam" id="PF00440">
    <property type="entry name" value="TetR_N"/>
    <property type="match status" value="1"/>
</dbReference>
<evidence type="ECO:0000256" key="4">
    <source>
        <dbReference type="PROSITE-ProRule" id="PRU00335"/>
    </source>
</evidence>
<dbReference type="InterPro" id="IPR036271">
    <property type="entry name" value="Tet_transcr_reg_TetR-rel_C_sf"/>
</dbReference>
<dbReference type="InterPro" id="IPR009057">
    <property type="entry name" value="Homeodomain-like_sf"/>
</dbReference>
<evidence type="ECO:0000256" key="2">
    <source>
        <dbReference type="ARBA" id="ARBA00023125"/>
    </source>
</evidence>
<geneLocation type="plasmid" evidence="6">
    <name>pC6.5c</name>
</geneLocation>
<evidence type="ECO:0000256" key="3">
    <source>
        <dbReference type="ARBA" id="ARBA00023163"/>
    </source>
</evidence>
<proteinExistence type="predicted"/>
<dbReference type="AlphaFoldDB" id="A0A7S5DT09"/>
<dbReference type="Gene3D" id="1.10.357.10">
    <property type="entry name" value="Tetracycline Repressor, domain 2"/>
    <property type="match status" value="1"/>
</dbReference>
<dbReference type="SUPFAM" id="SSF48498">
    <property type="entry name" value="Tetracyclin repressor-like, C-terminal domain"/>
    <property type="match status" value="1"/>
</dbReference>
<evidence type="ECO:0000313" key="6">
    <source>
        <dbReference type="EMBL" id="QCL10522.1"/>
    </source>
</evidence>
<dbReference type="SUPFAM" id="SSF46689">
    <property type="entry name" value="Homeodomain-like"/>
    <property type="match status" value="1"/>
</dbReference>
<evidence type="ECO:0000259" key="5">
    <source>
        <dbReference type="PROSITE" id="PS50977"/>
    </source>
</evidence>
<keyword evidence="6" id="KW-0614">Plasmid</keyword>
<dbReference type="EMBL" id="MK318988">
    <property type="protein sequence ID" value="QCL10522.1"/>
    <property type="molecule type" value="Genomic_DNA"/>
</dbReference>
<dbReference type="PROSITE" id="PS50977">
    <property type="entry name" value="HTH_TETR_2"/>
    <property type="match status" value="1"/>
</dbReference>
<dbReference type="OrthoDB" id="7185252at2"/>
<dbReference type="PRINTS" id="PR00455">
    <property type="entry name" value="HTHTETR"/>
</dbReference>
<organism evidence="6">
    <name type="scientific">Rhizobium rhizogenes</name>
    <name type="common">Agrobacterium rhizogenes</name>
    <dbReference type="NCBI Taxonomy" id="359"/>
    <lineage>
        <taxon>Bacteria</taxon>
        <taxon>Pseudomonadati</taxon>
        <taxon>Pseudomonadota</taxon>
        <taxon>Alphaproteobacteria</taxon>
        <taxon>Hyphomicrobiales</taxon>
        <taxon>Rhizobiaceae</taxon>
        <taxon>Rhizobium/Agrobacterium group</taxon>
        <taxon>Rhizobium</taxon>
    </lineage>
</organism>
<name>A0A7S5DT09_RHIRH</name>
<feature type="domain" description="HTH tetR-type" evidence="5">
    <location>
        <begin position="2"/>
        <end position="62"/>
    </location>
</feature>
<keyword evidence="1" id="KW-0805">Transcription regulation</keyword>
<dbReference type="InterPro" id="IPR001647">
    <property type="entry name" value="HTH_TetR"/>
</dbReference>
<keyword evidence="3" id="KW-0804">Transcription</keyword>
<protein>
    <submittedName>
        <fullName evidence="6">Bacterial regulatory, tetR family protein</fullName>
    </submittedName>
</protein>
<gene>
    <name evidence="6" type="ORF">pC6.5c_629</name>
</gene>
<evidence type="ECO:0000256" key="1">
    <source>
        <dbReference type="ARBA" id="ARBA00023015"/>
    </source>
</evidence>
<reference evidence="6" key="1">
    <citation type="submission" date="2018-12" db="EMBL/GenBank/DDBJ databases">
        <title>Three Rhizobium rhizogenes strains isolated from the same crown gall tumor carry diverse plasmids.</title>
        <authorList>
            <person name="Pulawska J."/>
            <person name="Kuzmanovic N."/>
        </authorList>
    </citation>
    <scope>NUCLEOTIDE SEQUENCE</scope>
    <source>
        <strain evidence="6">C6.5</strain>
        <plasmid evidence="6">pC6.5c</plasmid>
    </source>
</reference>
<sequence>MSTKRQDIVDAANRIFYRYGFAEVGIDRVIGEANVALGTLYRYFKTRSEVIAAALRQRHDDFLLALGSKAEGAHGAECVLELFDVLEGWSNQRGGNGCFFLRAAADYPSDKIVLDAALIHKQKYLALIDGRLQQGGWANAEAEDLAAMIFVLLEGAVAAAFTLGDRTAVTTARKTAALVLESAPPAS</sequence>
<keyword evidence="2 4" id="KW-0238">DNA-binding</keyword>